<feature type="region of interest" description="Disordered" evidence="1">
    <location>
        <begin position="27"/>
        <end position="69"/>
    </location>
</feature>
<dbReference type="OrthoDB" id="6626183at2759"/>
<dbReference type="Proteomes" id="UP000466442">
    <property type="component" value="Linkage Group LG9"/>
</dbReference>
<accession>A0A8S9XAK0</accession>
<evidence type="ECO:0000313" key="2">
    <source>
        <dbReference type="EMBL" id="KAF6204575.1"/>
    </source>
</evidence>
<feature type="compositionally biased region" description="Basic and acidic residues" evidence="1">
    <location>
        <begin position="27"/>
        <end position="39"/>
    </location>
</feature>
<feature type="compositionally biased region" description="Basic and acidic residues" evidence="1">
    <location>
        <begin position="877"/>
        <end position="888"/>
    </location>
</feature>
<feature type="compositionally biased region" description="Acidic residues" evidence="1">
    <location>
        <begin position="56"/>
        <end position="69"/>
    </location>
</feature>
<feature type="compositionally biased region" description="Polar residues" evidence="1">
    <location>
        <begin position="358"/>
        <end position="367"/>
    </location>
</feature>
<dbReference type="EMBL" id="WIXP02000009">
    <property type="protein sequence ID" value="KAF6204575.1"/>
    <property type="molecule type" value="Genomic_DNA"/>
</dbReference>
<proteinExistence type="predicted"/>
<feature type="region of interest" description="Disordered" evidence="1">
    <location>
        <begin position="336"/>
        <end position="387"/>
    </location>
</feature>
<feature type="compositionally biased region" description="Acidic residues" evidence="1">
    <location>
        <begin position="219"/>
        <end position="230"/>
    </location>
</feature>
<reference evidence="2" key="1">
    <citation type="journal article" date="2021" name="Mol. Ecol. Resour.">
        <title>Apolygus lucorum genome provides insights into omnivorousness and mesophyll feeding.</title>
        <authorList>
            <person name="Liu Y."/>
            <person name="Liu H."/>
            <person name="Wang H."/>
            <person name="Huang T."/>
            <person name="Liu B."/>
            <person name="Yang B."/>
            <person name="Yin L."/>
            <person name="Li B."/>
            <person name="Zhang Y."/>
            <person name="Zhang S."/>
            <person name="Jiang F."/>
            <person name="Zhang X."/>
            <person name="Ren Y."/>
            <person name="Wang B."/>
            <person name="Wang S."/>
            <person name="Lu Y."/>
            <person name="Wu K."/>
            <person name="Fan W."/>
            <person name="Wang G."/>
        </authorList>
    </citation>
    <scope>NUCLEOTIDE SEQUENCE</scope>
    <source>
        <strain evidence="2">12Hb</strain>
    </source>
</reference>
<name>A0A8S9XAK0_APOLU</name>
<feature type="region of interest" description="Disordered" evidence="1">
    <location>
        <begin position="845"/>
        <end position="888"/>
    </location>
</feature>
<keyword evidence="3" id="KW-1185">Reference proteome</keyword>
<dbReference type="PANTHER" id="PTHR33480:SF1">
    <property type="entry name" value="TYR RECOMBINASE DOMAIN-CONTAINING PROTEIN"/>
    <property type="match status" value="1"/>
</dbReference>
<feature type="region of interest" description="Disordered" evidence="1">
    <location>
        <begin position="808"/>
        <end position="829"/>
    </location>
</feature>
<organism evidence="2 3">
    <name type="scientific">Apolygus lucorum</name>
    <name type="common">Small green plant bug</name>
    <name type="synonym">Lygocoris lucorum</name>
    <dbReference type="NCBI Taxonomy" id="248454"/>
    <lineage>
        <taxon>Eukaryota</taxon>
        <taxon>Metazoa</taxon>
        <taxon>Ecdysozoa</taxon>
        <taxon>Arthropoda</taxon>
        <taxon>Hexapoda</taxon>
        <taxon>Insecta</taxon>
        <taxon>Pterygota</taxon>
        <taxon>Neoptera</taxon>
        <taxon>Paraneoptera</taxon>
        <taxon>Hemiptera</taxon>
        <taxon>Heteroptera</taxon>
        <taxon>Panheteroptera</taxon>
        <taxon>Cimicomorpha</taxon>
        <taxon>Miridae</taxon>
        <taxon>Mirini</taxon>
        <taxon>Apolygus</taxon>
    </lineage>
</organism>
<dbReference type="AlphaFoldDB" id="A0A8S9XAK0"/>
<feature type="compositionally biased region" description="Polar residues" evidence="1">
    <location>
        <begin position="252"/>
        <end position="270"/>
    </location>
</feature>
<evidence type="ECO:0000256" key="1">
    <source>
        <dbReference type="SAM" id="MobiDB-lite"/>
    </source>
</evidence>
<comment type="caution">
    <text evidence="2">The sequence shown here is derived from an EMBL/GenBank/DDBJ whole genome shotgun (WGS) entry which is preliminary data.</text>
</comment>
<feature type="region of interest" description="Disordered" evidence="1">
    <location>
        <begin position="218"/>
        <end position="296"/>
    </location>
</feature>
<gene>
    <name evidence="2" type="ORF">GE061_018735</name>
</gene>
<protein>
    <submittedName>
        <fullName evidence="2">Uncharacterized protein</fullName>
    </submittedName>
</protein>
<feature type="compositionally biased region" description="Polar residues" evidence="1">
    <location>
        <begin position="808"/>
        <end position="818"/>
    </location>
</feature>
<sequence>MTSTVSQLKKFPSESLAAYYSRSEIHFRRTEVEKDDEKASQPTAASRRKNRHAEDSSDDDEPVFMDSSEDESFDAYAERLVREKEVEQQDIEQKFKPVEKTADSNFTAPVGQGRVNGSLIMRNFSLKCGAKSPHLLRGTHLRRHAAVCAQYLNLNPEDLRQLSEALGHTTQTHLEHYRKPEAAIHLGRISMVMCALDKGIIHQFKNKKLDEIDIAALEKDEEDEGDEQTEDSTHDSHDQPTSSHDLYRDEQQTSGSLTDSQTDVNPNVSDSDYEMPPDSPIRTRKRKPVSRVRWDTPEKKALKGHFVVISVGSTNTEDEAMACDNEVKISEKYLDLARDSDSSGPEDSEKDSVYEPSDTPTESSFSSENKDDNLEDDLFMPVSPSVQSEKSGSLAWSIDLEVHDPSFTENDVNAACSPGPVHPDDHEIPAQQGDVYPVNGKSTKRIRAKEYCFYCEEHVLQFSRHIERNHINEMDVQQLLAYKKNSKERKRLLAVLRNKGNYLHSRSTNSIKLARKPILNRDSSQPLPCKYCLGFFARKHLWRHLKRCPKNGNPKEKPINCQNLAQNMLMKQIEGNNFLKNLVFPHMRADDITLTVKKDPLISAYGSRFAKTHQEKHHINIISRKMRELGKLLIEIRKGEPTVKTLLDALKPQHFDLLVEAAKRASKYDEKTNKYGSPTYAMNISTSLKECCEISCNFLYRNASFPDKESYERAEFDFKRLITMISSDWKYEVSHQAANDLHYSTMNRITIVPLASDLKKFKKYLQDLADDSFATLQVDENDESAYHHWIYLCLPIEEDTELAQKPLTRSTTSIQNTTRTEEDTTPQQDHLNVLKSLQLDTATATSEGHQFEEDLPSPRKSKRNWIKLTGRSSQKVEPPKLKSSGEKTRRGQYCVICKKPIVKLFRHLISQHSDNDRVAEALRSNPSEKRRLLDKIRREGKRVGGMMTITTEDYENKSRIREGTDIYNSLSKSEKISASRFYHLIIRGKLARPVPLLISNELAAAIDIILMYRRDAGVTPDNRALFGKGDGHSDANVAMREATFACGAESPGDITSTALRKHIASVTLAINMNEGGVKVVCSFLGNTKQTHMENYRLTNDAVNAARLSRLLTALDEGTIGDFNETSFDDIDVNLEVYGVFPVAPHWIRKNLQLPRRIYIRVNMRCAQGFSSRGKKIPQLLSQEPEIEENAAIEQSEDDLLLKAADQFCLYIDTNLPPDLDNEEHA</sequence>
<evidence type="ECO:0000313" key="3">
    <source>
        <dbReference type="Proteomes" id="UP000466442"/>
    </source>
</evidence>
<dbReference type="PANTHER" id="PTHR33480">
    <property type="entry name" value="SET DOMAIN-CONTAINING PROTEIN-RELATED"/>
    <property type="match status" value="1"/>
</dbReference>